<dbReference type="PROSITE" id="PS00036">
    <property type="entry name" value="BZIP_BASIC"/>
    <property type="match status" value="1"/>
</dbReference>
<dbReference type="GO" id="GO:0005634">
    <property type="term" value="C:nucleus"/>
    <property type="evidence" value="ECO:0007669"/>
    <property type="project" value="UniProtKB-SubCell"/>
</dbReference>
<accession>A0A8T2R9W0</accession>
<dbReference type="EMBL" id="CM035434">
    <property type="protein sequence ID" value="KAH7292273.1"/>
    <property type="molecule type" value="Genomic_DNA"/>
</dbReference>
<dbReference type="EMBL" id="CM035434">
    <property type="protein sequence ID" value="KAH7292274.1"/>
    <property type="molecule type" value="Genomic_DNA"/>
</dbReference>
<keyword evidence="10" id="KW-1185">Reference proteome</keyword>
<dbReference type="SMART" id="SM00338">
    <property type="entry name" value="BRLZ"/>
    <property type="match status" value="1"/>
</dbReference>
<dbReference type="GO" id="GO:0003700">
    <property type="term" value="F:DNA-binding transcription factor activity"/>
    <property type="evidence" value="ECO:0007669"/>
    <property type="project" value="InterPro"/>
</dbReference>
<evidence type="ECO:0000259" key="8">
    <source>
        <dbReference type="PROSITE" id="PS50217"/>
    </source>
</evidence>
<evidence type="ECO:0000256" key="7">
    <source>
        <dbReference type="SAM" id="MobiDB-lite"/>
    </source>
</evidence>
<keyword evidence="5" id="KW-0804">Transcription</keyword>
<dbReference type="Pfam" id="PF00170">
    <property type="entry name" value="bZIP_1"/>
    <property type="match status" value="1"/>
</dbReference>
<dbReference type="Gene3D" id="1.20.5.170">
    <property type="match status" value="1"/>
</dbReference>
<gene>
    <name evidence="9" type="ORF">KP509_29G060300</name>
</gene>
<evidence type="ECO:0000313" key="9">
    <source>
        <dbReference type="EMBL" id="KAH7292273.1"/>
    </source>
</evidence>
<keyword evidence="4" id="KW-0238">DNA-binding</keyword>
<feature type="compositionally biased region" description="Polar residues" evidence="7">
    <location>
        <begin position="1"/>
        <end position="12"/>
    </location>
</feature>
<comment type="caution">
    <text evidence="9">The sequence shown here is derived from an EMBL/GenBank/DDBJ whole genome shotgun (WGS) entry which is preliminary data.</text>
</comment>
<evidence type="ECO:0000256" key="5">
    <source>
        <dbReference type="ARBA" id="ARBA00023163"/>
    </source>
</evidence>
<reference evidence="9" key="1">
    <citation type="submission" date="2021-08" db="EMBL/GenBank/DDBJ databases">
        <title>WGS assembly of Ceratopteris richardii.</title>
        <authorList>
            <person name="Marchant D.B."/>
            <person name="Chen G."/>
            <person name="Jenkins J."/>
            <person name="Shu S."/>
            <person name="Leebens-Mack J."/>
            <person name="Grimwood J."/>
            <person name="Schmutz J."/>
            <person name="Soltis P."/>
            <person name="Soltis D."/>
            <person name="Chen Z.-H."/>
        </authorList>
    </citation>
    <scope>NUCLEOTIDE SEQUENCE</scope>
    <source>
        <strain evidence="9">Whitten #5841</strain>
        <tissue evidence="9">Leaf</tissue>
    </source>
</reference>
<keyword evidence="6" id="KW-0539">Nucleus</keyword>
<dbReference type="FunFam" id="1.20.5.170:FF:000020">
    <property type="entry name" value="BZIP transcription factor"/>
    <property type="match status" value="1"/>
</dbReference>
<feature type="region of interest" description="Disordered" evidence="7">
    <location>
        <begin position="88"/>
        <end position="126"/>
    </location>
</feature>
<dbReference type="GO" id="GO:0043565">
    <property type="term" value="F:sequence-specific DNA binding"/>
    <property type="evidence" value="ECO:0007669"/>
    <property type="project" value="InterPro"/>
</dbReference>
<dbReference type="InterPro" id="IPR004827">
    <property type="entry name" value="bZIP"/>
</dbReference>
<feature type="domain" description="BZIP" evidence="8">
    <location>
        <begin position="195"/>
        <end position="258"/>
    </location>
</feature>
<dbReference type="OrthoDB" id="1642657at2759"/>
<dbReference type="PANTHER" id="PTHR45967:SF38">
    <property type="entry name" value="G-BOX-BINDING FACTOR 2"/>
    <property type="match status" value="1"/>
</dbReference>
<evidence type="ECO:0000256" key="4">
    <source>
        <dbReference type="ARBA" id="ARBA00023125"/>
    </source>
</evidence>
<proteinExistence type="inferred from homology"/>
<evidence type="ECO:0000313" key="10">
    <source>
        <dbReference type="Proteomes" id="UP000825935"/>
    </source>
</evidence>
<comment type="subcellular location">
    <subcellularLocation>
        <location evidence="1">Nucleus</location>
    </subcellularLocation>
</comment>
<dbReference type="AlphaFoldDB" id="A0A8T2R9W0"/>
<dbReference type="InterPro" id="IPR045314">
    <property type="entry name" value="bZIP_plant_GBF1"/>
</dbReference>
<feature type="compositionally biased region" description="Polar residues" evidence="7">
    <location>
        <begin position="112"/>
        <end position="126"/>
    </location>
</feature>
<comment type="similarity">
    <text evidence="2">Belongs to the bZIP family.</text>
</comment>
<feature type="compositionally biased region" description="Basic and acidic residues" evidence="7">
    <location>
        <begin position="98"/>
        <end position="111"/>
    </location>
</feature>
<dbReference type="PROSITE" id="PS50217">
    <property type="entry name" value="BZIP"/>
    <property type="match status" value="1"/>
</dbReference>
<dbReference type="PANTHER" id="PTHR45967">
    <property type="entry name" value="G-BOX-BINDING FACTOR 3-RELATED"/>
    <property type="match status" value="1"/>
</dbReference>
<feature type="region of interest" description="Disordered" evidence="7">
    <location>
        <begin position="196"/>
        <end position="220"/>
    </location>
</feature>
<dbReference type="InterPro" id="IPR044827">
    <property type="entry name" value="GBF-like"/>
</dbReference>
<dbReference type="SUPFAM" id="SSF57959">
    <property type="entry name" value="Leucine zipper domain"/>
    <property type="match status" value="1"/>
</dbReference>
<dbReference type="InterPro" id="IPR046347">
    <property type="entry name" value="bZIP_sf"/>
</dbReference>
<evidence type="ECO:0000256" key="1">
    <source>
        <dbReference type="ARBA" id="ARBA00004123"/>
    </source>
</evidence>
<evidence type="ECO:0000256" key="3">
    <source>
        <dbReference type="ARBA" id="ARBA00023015"/>
    </source>
</evidence>
<evidence type="ECO:0000256" key="6">
    <source>
        <dbReference type="ARBA" id="ARBA00023242"/>
    </source>
</evidence>
<dbReference type="CDD" id="cd14702">
    <property type="entry name" value="bZIP_plant_GBF1"/>
    <property type="match status" value="1"/>
</dbReference>
<dbReference type="Proteomes" id="UP000825935">
    <property type="component" value="Chromosome 29"/>
</dbReference>
<name>A0A8T2R9W0_CERRI</name>
<protein>
    <recommendedName>
        <fullName evidence="8">BZIP domain-containing protein</fullName>
    </recommendedName>
</protein>
<evidence type="ECO:0000256" key="2">
    <source>
        <dbReference type="ARBA" id="ARBA00007163"/>
    </source>
</evidence>
<organism evidence="9 10">
    <name type="scientific">Ceratopteris richardii</name>
    <name type="common">Triangle waterfern</name>
    <dbReference type="NCBI Taxonomy" id="49495"/>
    <lineage>
        <taxon>Eukaryota</taxon>
        <taxon>Viridiplantae</taxon>
        <taxon>Streptophyta</taxon>
        <taxon>Embryophyta</taxon>
        <taxon>Tracheophyta</taxon>
        <taxon>Polypodiopsida</taxon>
        <taxon>Polypodiidae</taxon>
        <taxon>Polypodiales</taxon>
        <taxon>Pteridineae</taxon>
        <taxon>Pteridaceae</taxon>
        <taxon>Parkerioideae</taxon>
        <taxon>Ceratopteris</taxon>
    </lineage>
</organism>
<sequence>MASCGTSGSHSQVVGYPPSMIPQQASPSGYEARPKMEIIKAKAKPGSAADGADIIDSNCPAGQFSSREMECQVSDNHDKVLQKRNFDGAFSGTSNGDEASKLVPEPKHGDGDTSTAIGAPSGSSFSTGVGLLKPGASYTMDYWNGQGAPLMNAADAPPQHPVPGSYMHATGSMMLRHGPSSDGGSTDYWIQDEKELKRQKRKEANRESARRSRMRKQAECDELTEKVQALTAENDSLRLEVERLSELCQKLSAENHALLEQLKQQNA</sequence>
<feature type="region of interest" description="Disordered" evidence="7">
    <location>
        <begin position="1"/>
        <end position="31"/>
    </location>
</feature>
<keyword evidence="3" id="KW-0805">Transcription regulation</keyword>